<keyword evidence="2" id="KW-0378">Hydrolase</keyword>
<evidence type="ECO:0000259" key="1">
    <source>
        <dbReference type="Pfam" id="PF00561"/>
    </source>
</evidence>
<evidence type="ECO:0000313" key="2">
    <source>
        <dbReference type="EMBL" id="WNQ12518.1"/>
    </source>
</evidence>
<organism evidence="2 3">
    <name type="scientific">Paenibacillus aurantius</name>
    <dbReference type="NCBI Taxonomy" id="2918900"/>
    <lineage>
        <taxon>Bacteria</taxon>
        <taxon>Bacillati</taxon>
        <taxon>Bacillota</taxon>
        <taxon>Bacilli</taxon>
        <taxon>Bacillales</taxon>
        <taxon>Paenibacillaceae</taxon>
        <taxon>Paenibacillus</taxon>
    </lineage>
</organism>
<dbReference type="Pfam" id="PF00561">
    <property type="entry name" value="Abhydrolase_1"/>
    <property type="match status" value="1"/>
</dbReference>
<dbReference type="PANTHER" id="PTHR43798">
    <property type="entry name" value="MONOACYLGLYCEROL LIPASE"/>
    <property type="match status" value="1"/>
</dbReference>
<accession>A0AA96LFW0</accession>
<dbReference type="InterPro" id="IPR050266">
    <property type="entry name" value="AB_hydrolase_sf"/>
</dbReference>
<dbReference type="AlphaFoldDB" id="A0AA96LFW0"/>
<dbReference type="InterPro" id="IPR029058">
    <property type="entry name" value="AB_hydrolase_fold"/>
</dbReference>
<dbReference type="PANTHER" id="PTHR43798:SF33">
    <property type="entry name" value="HYDROLASE, PUTATIVE (AFU_ORTHOLOGUE AFUA_2G14860)-RELATED"/>
    <property type="match status" value="1"/>
</dbReference>
<sequence>MWKWIRKGMLGLLAFVMIVMAVGYVYQRVGLRQDRKAYQPVGKLYEISGHKMHLYTAGEGDTTVVMASGWGTSSPYASFYPLYAGLVSHTKIAVYDRFGYGFSDVSGIPRNVNTITDEMHELFQKSELKPPYILVGHSLGSLEVIRYAQRFPDEVKAILLEEGGSPEFYSTNPEMIYVSTIANVLRQVGVARLLTHTSTFLKGTAPGVPETIKEMDRMAVAAKLGNRDMADERRQMNKNAAIVLEAKKTLSIPLIVLTADGFGKLNMDSAWRDSQAVLPAWSTLGKQIIVKDADHYIHNFQPDFMVSEILKLVER</sequence>
<evidence type="ECO:0000313" key="3">
    <source>
        <dbReference type="Proteomes" id="UP001305702"/>
    </source>
</evidence>
<gene>
    <name evidence="2" type="ORF">MJA45_05655</name>
</gene>
<dbReference type="InterPro" id="IPR000073">
    <property type="entry name" value="AB_hydrolase_1"/>
</dbReference>
<reference evidence="2 3" key="1">
    <citation type="submission" date="2022-02" db="EMBL/GenBank/DDBJ databases">
        <title>Paenibacillus sp. MBLB1776 Whole Genome Shotgun Sequencing.</title>
        <authorList>
            <person name="Hwang C.Y."/>
            <person name="Cho E.-S."/>
            <person name="Seo M.-J."/>
        </authorList>
    </citation>
    <scope>NUCLEOTIDE SEQUENCE [LARGE SCALE GENOMIC DNA]</scope>
    <source>
        <strain evidence="2 3">MBLB1776</strain>
    </source>
</reference>
<dbReference type="GO" id="GO:0016787">
    <property type="term" value="F:hydrolase activity"/>
    <property type="evidence" value="ECO:0007669"/>
    <property type="project" value="UniProtKB-KW"/>
</dbReference>
<dbReference type="Proteomes" id="UP001305702">
    <property type="component" value="Chromosome"/>
</dbReference>
<keyword evidence="3" id="KW-1185">Reference proteome</keyword>
<dbReference type="SUPFAM" id="SSF53474">
    <property type="entry name" value="alpha/beta-Hydrolases"/>
    <property type="match status" value="1"/>
</dbReference>
<dbReference type="RefSeq" id="WP_315606295.1">
    <property type="nucleotide sequence ID" value="NZ_CP130318.1"/>
</dbReference>
<proteinExistence type="predicted"/>
<dbReference type="Gene3D" id="3.40.50.1820">
    <property type="entry name" value="alpha/beta hydrolase"/>
    <property type="match status" value="1"/>
</dbReference>
<dbReference type="KEGG" id="paun:MJA45_05655"/>
<feature type="domain" description="AB hydrolase-1" evidence="1">
    <location>
        <begin position="63"/>
        <end position="175"/>
    </location>
</feature>
<protein>
    <submittedName>
        <fullName evidence="2">Alpha/beta hydrolase</fullName>
    </submittedName>
</protein>
<name>A0AA96LFW0_9BACL</name>
<dbReference type="GO" id="GO:0016020">
    <property type="term" value="C:membrane"/>
    <property type="evidence" value="ECO:0007669"/>
    <property type="project" value="TreeGrafter"/>
</dbReference>
<dbReference type="EMBL" id="CP130318">
    <property type="protein sequence ID" value="WNQ12518.1"/>
    <property type="molecule type" value="Genomic_DNA"/>
</dbReference>